<evidence type="ECO:0000256" key="1">
    <source>
        <dbReference type="ARBA" id="ARBA00010838"/>
    </source>
</evidence>
<dbReference type="InterPro" id="IPR017736">
    <property type="entry name" value="Glyco_hydro_1_beta-glucosidase"/>
</dbReference>
<dbReference type="InterPro" id="IPR001360">
    <property type="entry name" value="Glyco_hydro_1"/>
</dbReference>
<evidence type="ECO:0000256" key="7">
    <source>
        <dbReference type="RuleBase" id="RU361175"/>
    </source>
</evidence>
<evidence type="ECO:0000256" key="2">
    <source>
        <dbReference type="ARBA" id="ARBA00022801"/>
    </source>
</evidence>
<evidence type="ECO:0000256" key="6">
    <source>
        <dbReference type="ARBA" id="ARBA00023326"/>
    </source>
</evidence>
<sequence length="452" mass="49723">MTSFGLPPGFVFGTATAAAQIEGGVHEGGRGESIWDAYARTHKNILDASSAAIACDHYHRYAEDFDLLQGLGGQAYRMSIAWPRIQPLGRGPANPEGIAFYHRLLDALLDRGIQPWVTIYHWDLPQALQNAGGWQNRDTVDAFADYTRILRDEFGDKVAAWMTVNEPVVHTGIGHAIGRAAPGLMMLGSAFVVAHHLLLAHGTAVHTLRETLSSPVGIVNNHSPVQPATGSDRDARLAVLYDRYHNGQFAGPVLTGRYPPELEEVDGISFEVIHDGDMEIISAPLDFYGVNYYFPTRVGAAPPFYPVPFAPKKFVGVPVTDFGWPVMPASLLTILKQLKAAYPQLPPVYITENGCAYDDGPQDGLQRSGSGLQDTRRIEFLEQHLAAVGEAIAAGIDVRGYFHWTLLDNWEWQEGYTKKFGLVRLEPATLERIPRASFHRYAEIIRSTGSPP</sequence>
<dbReference type="EMBL" id="JBHUGA010000006">
    <property type="protein sequence ID" value="MFD1845495.1"/>
    <property type="molecule type" value="Genomic_DNA"/>
</dbReference>
<dbReference type="Proteomes" id="UP001597307">
    <property type="component" value="Unassembled WGS sequence"/>
</dbReference>
<keyword evidence="3" id="KW-0136">Cellulose degradation</keyword>
<dbReference type="Gene3D" id="3.20.20.80">
    <property type="entry name" value="Glycosidases"/>
    <property type="match status" value="1"/>
</dbReference>
<keyword evidence="4" id="KW-0119">Carbohydrate metabolism</keyword>
<dbReference type="Pfam" id="PF00232">
    <property type="entry name" value="Glyco_hydro_1"/>
    <property type="match status" value="1"/>
</dbReference>
<dbReference type="InterPro" id="IPR017853">
    <property type="entry name" value="GH"/>
</dbReference>
<dbReference type="PRINTS" id="PR00131">
    <property type="entry name" value="GLHYDRLASE1"/>
</dbReference>
<proteinExistence type="inferred from homology"/>
<gene>
    <name evidence="8" type="ORF">ACFSFX_02655</name>
</gene>
<reference evidence="9" key="1">
    <citation type="journal article" date="2019" name="Int. J. Syst. Evol. Microbiol.">
        <title>The Global Catalogue of Microorganisms (GCM) 10K type strain sequencing project: providing services to taxonomists for standard genome sequencing and annotation.</title>
        <authorList>
            <consortium name="The Broad Institute Genomics Platform"/>
            <consortium name="The Broad Institute Genome Sequencing Center for Infectious Disease"/>
            <person name="Wu L."/>
            <person name="Ma J."/>
        </authorList>
    </citation>
    <scope>NUCLEOTIDE SEQUENCE [LARGE SCALE GENOMIC DNA]</scope>
    <source>
        <strain evidence="9">JCM 11496</strain>
    </source>
</reference>
<evidence type="ECO:0000313" key="8">
    <source>
        <dbReference type="EMBL" id="MFD1845495.1"/>
    </source>
</evidence>
<keyword evidence="9" id="KW-1185">Reference proteome</keyword>
<comment type="caution">
    <text evidence="8">The sequence shown here is derived from an EMBL/GenBank/DDBJ whole genome shotgun (WGS) entry which is preliminary data.</text>
</comment>
<evidence type="ECO:0000313" key="9">
    <source>
        <dbReference type="Proteomes" id="UP001597307"/>
    </source>
</evidence>
<evidence type="ECO:0000256" key="3">
    <source>
        <dbReference type="ARBA" id="ARBA00023001"/>
    </source>
</evidence>
<dbReference type="EC" id="3.2.1.21" evidence="7"/>
<accession>A0ABW4Q2E4</accession>
<name>A0ABW4Q2E4_9MICC</name>
<dbReference type="PANTHER" id="PTHR10353">
    <property type="entry name" value="GLYCOSYL HYDROLASE"/>
    <property type="match status" value="1"/>
</dbReference>
<evidence type="ECO:0000256" key="4">
    <source>
        <dbReference type="ARBA" id="ARBA00023277"/>
    </source>
</evidence>
<dbReference type="NCBIfam" id="TIGR03356">
    <property type="entry name" value="BGL"/>
    <property type="match status" value="1"/>
</dbReference>
<comment type="similarity">
    <text evidence="1 7">Belongs to the glycosyl hydrolase 1 family.</text>
</comment>
<dbReference type="PANTHER" id="PTHR10353:SF36">
    <property type="entry name" value="LP05116P"/>
    <property type="match status" value="1"/>
</dbReference>
<evidence type="ECO:0000256" key="5">
    <source>
        <dbReference type="ARBA" id="ARBA00023295"/>
    </source>
</evidence>
<protein>
    <recommendedName>
        <fullName evidence="7">Beta-glucosidase</fullName>
        <ecNumber evidence="7">3.2.1.21</ecNumber>
    </recommendedName>
</protein>
<dbReference type="SUPFAM" id="SSF51445">
    <property type="entry name" value="(Trans)glycosidases"/>
    <property type="match status" value="1"/>
</dbReference>
<dbReference type="GO" id="GO:0008422">
    <property type="term" value="F:beta-glucosidase activity"/>
    <property type="evidence" value="ECO:0007669"/>
    <property type="project" value="UniProtKB-EC"/>
</dbReference>
<organism evidence="8 9">
    <name type="scientific">Arthrobacter flavus</name>
    <dbReference type="NCBI Taxonomy" id="95172"/>
    <lineage>
        <taxon>Bacteria</taxon>
        <taxon>Bacillati</taxon>
        <taxon>Actinomycetota</taxon>
        <taxon>Actinomycetes</taxon>
        <taxon>Micrococcales</taxon>
        <taxon>Micrococcaceae</taxon>
        <taxon>Arthrobacter</taxon>
    </lineage>
</organism>
<keyword evidence="5 7" id="KW-0326">Glycosidase</keyword>
<dbReference type="RefSeq" id="WP_343877724.1">
    <property type="nucleotide sequence ID" value="NZ_BAAAIJ010000007.1"/>
</dbReference>
<comment type="catalytic activity">
    <reaction evidence="7">
        <text>Hydrolysis of terminal, non-reducing beta-D-glucosyl residues with release of beta-D-glucose.</text>
        <dbReference type="EC" id="3.2.1.21"/>
    </reaction>
</comment>
<keyword evidence="6" id="KW-0624">Polysaccharide degradation</keyword>
<keyword evidence="2 7" id="KW-0378">Hydrolase</keyword>